<dbReference type="GO" id="GO:0000329">
    <property type="term" value="C:fungal-type vacuole membrane"/>
    <property type="evidence" value="ECO:0007669"/>
    <property type="project" value="TreeGrafter"/>
</dbReference>
<proteinExistence type="predicted"/>
<organism evidence="7 9">
    <name type="scientific">Yarrowia lipolytica</name>
    <name type="common">Candida lipolytica</name>
    <dbReference type="NCBI Taxonomy" id="4952"/>
    <lineage>
        <taxon>Eukaryota</taxon>
        <taxon>Fungi</taxon>
        <taxon>Dikarya</taxon>
        <taxon>Ascomycota</taxon>
        <taxon>Saccharomycotina</taxon>
        <taxon>Dipodascomycetes</taxon>
        <taxon>Dipodascales</taxon>
        <taxon>Dipodascales incertae sedis</taxon>
        <taxon>Yarrowia</taxon>
    </lineage>
</organism>
<feature type="region of interest" description="Disordered" evidence="5">
    <location>
        <begin position="204"/>
        <end position="227"/>
    </location>
</feature>
<dbReference type="KEGG" id="yli:2908355"/>
<dbReference type="PROSITE" id="PS51257">
    <property type="entry name" value="PROKAR_LIPOPROTEIN"/>
    <property type="match status" value="1"/>
</dbReference>
<dbReference type="SUPFAM" id="SSF103473">
    <property type="entry name" value="MFS general substrate transporter"/>
    <property type="match status" value="1"/>
</dbReference>
<comment type="subcellular location">
    <subcellularLocation>
        <location evidence="1">Membrane</location>
        <topology evidence="1">Multi-pass membrane protein</topology>
    </subcellularLocation>
</comment>
<keyword evidence="2 6" id="KW-0812">Transmembrane</keyword>
<dbReference type="AlphaFoldDB" id="A0A1H6Q0C4"/>
<feature type="transmembrane region" description="Helical" evidence="6">
    <location>
        <begin position="434"/>
        <end position="453"/>
    </location>
</feature>
<dbReference type="EMBL" id="KZ858948">
    <property type="protein sequence ID" value="RDW28925.1"/>
    <property type="molecule type" value="Genomic_DNA"/>
</dbReference>
<evidence type="ECO:0000313" key="9">
    <source>
        <dbReference type="Proteomes" id="UP000182444"/>
    </source>
</evidence>
<evidence type="ECO:0000313" key="10">
    <source>
        <dbReference type="Proteomes" id="UP000256601"/>
    </source>
</evidence>
<feature type="transmembrane region" description="Helical" evidence="6">
    <location>
        <begin position="252"/>
        <end position="273"/>
    </location>
</feature>
<keyword evidence="4 6" id="KW-0472">Membrane</keyword>
<dbReference type="Pfam" id="PF07690">
    <property type="entry name" value="MFS_1"/>
    <property type="match status" value="1"/>
</dbReference>
<evidence type="ECO:0000256" key="6">
    <source>
        <dbReference type="SAM" id="Phobius"/>
    </source>
</evidence>
<evidence type="ECO:0000256" key="4">
    <source>
        <dbReference type="ARBA" id="ARBA00023136"/>
    </source>
</evidence>
<reference evidence="7 9" key="1">
    <citation type="journal article" date="2016" name="PLoS ONE">
        <title>Sequence Assembly of Yarrowia lipolytica Strain W29/CLIB89 Shows Transposable Element Diversity.</title>
        <authorList>
            <person name="Magnan C."/>
            <person name="Yu J."/>
            <person name="Chang I."/>
            <person name="Jahn E."/>
            <person name="Kanomata Y."/>
            <person name="Wu J."/>
            <person name="Zeller M."/>
            <person name="Oakes M."/>
            <person name="Baldi P."/>
            <person name="Sandmeyer S."/>
        </authorList>
    </citation>
    <scope>NUCLEOTIDE SEQUENCE [LARGE SCALE GENOMIC DNA]</scope>
    <source>
        <strain evidence="7">CLIB89</strain>
        <strain evidence="9">CLIB89(W29)</strain>
    </source>
</reference>
<accession>A0A1H6Q0C4</accession>
<gene>
    <name evidence="8" type="ORF">B0I71DRAFT_126561</name>
    <name evidence="7" type="ORF">YALI1_F19169g</name>
</gene>
<dbReference type="Proteomes" id="UP000256601">
    <property type="component" value="Unassembled WGS sequence"/>
</dbReference>
<feature type="compositionally biased region" description="Polar residues" evidence="5">
    <location>
        <begin position="206"/>
        <end position="216"/>
    </location>
</feature>
<reference evidence="8 10" key="2">
    <citation type="submission" date="2018-07" db="EMBL/GenBank/DDBJ databases">
        <title>Draft Genome Assemblies for Five Robust Yarrowia lipolytica Strains Exhibiting High Lipid Production and Pentose Sugar Utilization and Sugar Alcohol Secretion from Undetoxified Lignocellulosic Biomass Hydrolysates.</title>
        <authorList>
            <consortium name="DOE Joint Genome Institute"/>
            <person name="Walker C."/>
            <person name="Ryu S."/>
            <person name="Na H."/>
            <person name="Zane M."/>
            <person name="LaButti K."/>
            <person name="Lipzen A."/>
            <person name="Haridas S."/>
            <person name="Barry K."/>
            <person name="Grigoriev I.V."/>
            <person name="Quarterman J."/>
            <person name="Slininger P."/>
            <person name="Dien B."/>
            <person name="Trinh C.T."/>
        </authorList>
    </citation>
    <scope>NUCLEOTIDE SEQUENCE [LARGE SCALE GENOMIC DNA]</scope>
    <source>
        <strain evidence="8 10">YB392</strain>
    </source>
</reference>
<dbReference type="GO" id="GO:0022857">
    <property type="term" value="F:transmembrane transporter activity"/>
    <property type="evidence" value="ECO:0007669"/>
    <property type="project" value="InterPro"/>
</dbReference>
<feature type="compositionally biased region" description="Basic and acidic residues" evidence="5">
    <location>
        <begin position="217"/>
        <end position="227"/>
    </location>
</feature>
<dbReference type="EMBL" id="CP017558">
    <property type="protein sequence ID" value="AOW07171.1"/>
    <property type="molecule type" value="Genomic_DNA"/>
</dbReference>
<evidence type="ECO:0000256" key="2">
    <source>
        <dbReference type="ARBA" id="ARBA00022692"/>
    </source>
</evidence>
<dbReference type="InterPro" id="IPR036259">
    <property type="entry name" value="MFS_trans_sf"/>
</dbReference>
<name>A0A1H6Q0C4_YARLL</name>
<evidence type="ECO:0000313" key="8">
    <source>
        <dbReference type="EMBL" id="RDW28925.1"/>
    </source>
</evidence>
<evidence type="ECO:0000256" key="5">
    <source>
        <dbReference type="SAM" id="MobiDB-lite"/>
    </source>
</evidence>
<dbReference type="VEuPathDB" id="FungiDB:YALI1_F19169g"/>
<evidence type="ECO:0000313" key="7">
    <source>
        <dbReference type="EMBL" id="AOW07171.1"/>
    </source>
</evidence>
<feature type="transmembrane region" description="Helical" evidence="6">
    <location>
        <begin position="327"/>
        <end position="346"/>
    </location>
</feature>
<feature type="transmembrane region" description="Helical" evidence="6">
    <location>
        <begin position="101"/>
        <end position="123"/>
    </location>
</feature>
<dbReference type="VEuPathDB" id="FungiDB:YALI0_F14333g"/>
<dbReference type="OMA" id="FYGFTFC"/>
<dbReference type="PANTHER" id="PTHR21576">
    <property type="entry name" value="UNCHARACTERIZED NODULIN-LIKE PROTEIN"/>
    <property type="match status" value="1"/>
</dbReference>
<dbReference type="InterPro" id="IPR011701">
    <property type="entry name" value="MFS"/>
</dbReference>
<feature type="transmembrane region" description="Helical" evidence="6">
    <location>
        <begin position="352"/>
        <end position="375"/>
    </location>
</feature>
<dbReference type="Gene3D" id="1.20.1250.20">
    <property type="entry name" value="MFS general substrate transporter like domains"/>
    <property type="match status" value="2"/>
</dbReference>
<dbReference type="GeneID" id="2908355"/>
<feature type="transmembrane region" description="Helical" evidence="6">
    <location>
        <begin position="387"/>
        <end position="405"/>
    </location>
</feature>
<evidence type="ECO:0000256" key="1">
    <source>
        <dbReference type="ARBA" id="ARBA00004141"/>
    </source>
</evidence>
<dbReference type="eggNOG" id="ENOG502RWDV">
    <property type="taxonomic scope" value="Eukaryota"/>
</dbReference>
<feature type="transmembrane region" description="Helical" evidence="6">
    <location>
        <begin position="7"/>
        <end position="28"/>
    </location>
</feature>
<dbReference type="PANTHER" id="PTHR21576:SF158">
    <property type="entry name" value="RIBOSOMAL RNA-PROCESSING PROTEIN 12-LIKE CONSERVED DOMAIN-CONTAINING PROTEIN"/>
    <property type="match status" value="1"/>
</dbReference>
<feature type="transmembrane region" description="Helical" evidence="6">
    <location>
        <begin position="135"/>
        <end position="155"/>
    </location>
</feature>
<feature type="transmembrane region" description="Helical" evidence="6">
    <location>
        <begin position="74"/>
        <end position="95"/>
    </location>
</feature>
<keyword evidence="3 6" id="KW-1133">Transmembrane helix</keyword>
<evidence type="ECO:0000256" key="3">
    <source>
        <dbReference type="ARBA" id="ARBA00022989"/>
    </source>
</evidence>
<sequence>MTRQMERAASLVGCFLTGIACGTMYLYSAFAPQLGLRLALNTTDTSKIGMIGNLGMALSGPFAGVVVDKHGFQAPIIIGALFMGGGYTIIRLCYINVVASVPTLACAMALVGTGGTFGFASAMKCAAVNFPNARGAATSVPMAAFGLSAFFFSTLFSTYYDGVTLDFLFALAIIPTILLAIGIITVRPLPPAFHSRGTSGIEMHTRISQPTSPQSPRSKEADADIKKSSATSNNVDIYGLKLIMNSQFWKHFVIMGFIAGIGQMFIYSCGFSVKALQFQSKTVAGAHDSEQLQSLQVGAISIASFLGRIGSGYLCDLAASKSHPRSLLLIASTAASVMGQIGALSVNEVHNFWMVSALSGLAYGICFGSYPTILADSYGMKHFSQNWGLLSLAPIVPSYCLNLWYGKVYDSHSIVTERGARICTLGAACYHEAFQLSFVCVAGVACVVLWLVYREYRQ</sequence>
<feature type="transmembrane region" description="Helical" evidence="6">
    <location>
        <begin position="167"/>
        <end position="186"/>
    </location>
</feature>
<protein>
    <submittedName>
        <fullName evidence="8">Major facilitator superfamily domain-containing protein</fullName>
    </submittedName>
</protein>
<dbReference type="Proteomes" id="UP000182444">
    <property type="component" value="Chromosome 1F"/>
</dbReference>